<accession>A0A658R4S4</accession>
<keyword evidence="3" id="KW-1185">Reference proteome</keyword>
<evidence type="ECO:0000313" key="3">
    <source>
        <dbReference type="Proteomes" id="UP000198263"/>
    </source>
</evidence>
<comment type="caution">
    <text evidence="2">The sequence shown here is derived from an EMBL/GenBank/DDBJ whole genome shotgun (WGS) entry which is preliminary data.</text>
</comment>
<reference evidence="2 3" key="1">
    <citation type="submission" date="2016-01" db="EMBL/GenBank/DDBJ databases">
        <authorList>
            <person name="Peeters C."/>
        </authorList>
    </citation>
    <scope>NUCLEOTIDE SEQUENCE [LARGE SCALE GENOMIC DNA]</scope>
    <source>
        <strain evidence="2">LMG 29315</strain>
    </source>
</reference>
<dbReference type="Gene3D" id="2.120.10.30">
    <property type="entry name" value="TolB, C-terminal domain"/>
    <property type="match status" value="2"/>
</dbReference>
<dbReference type="InterPro" id="IPR011042">
    <property type="entry name" value="6-blade_b-propeller_TolB-like"/>
</dbReference>
<organism evidence="2 3">
    <name type="scientific">Caballeronia concitans</name>
    <dbReference type="NCBI Taxonomy" id="1777133"/>
    <lineage>
        <taxon>Bacteria</taxon>
        <taxon>Pseudomonadati</taxon>
        <taxon>Pseudomonadota</taxon>
        <taxon>Betaproteobacteria</taxon>
        <taxon>Burkholderiales</taxon>
        <taxon>Burkholderiaceae</taxon>
        <taxon>Caballeronia</taxon>
    </lineage>
</organism>
<proteinExistence type="predicted"/>
<sequence>MNMNKRAAQFVAVVLTTQFIFSAPGFSQTTDSLYVADDGDNTVKRFGLQGESLGTFVKSTNGLHGPMGLVFKANGDLIVSDQNTGTSANSDILEYDATGQLLKKLVVHNDPDSPVASRGLILWRDSRAKQDFIFVADFTTEPNSSKPPTPGRLLKYTAEGKLVDTFVPSNLSFGTCAVPPPGNPVSGQFHPRGLVLGPDGLIYISSYTCTGSGLRGQVIRFDPLNGRGAFKDVFIDSSNDLNRPEGLVFGPDGYLYITSFRADKTDSDKILVFQGPSNGSPGSLVNTINLYTAGDDAHRVYAQALLFGPGGKLFVPISGGGPSTTEIGSVRRYDLSNNNHFDVFVPAGTVKAGWYLTFGRTNPSTLAYGSR</sequence>
<dbReference type="RefSeq" id="WP_208863189.1">
    <property type="nucleotide sequence ID" value="NZ_FCNV02000019.1"/>
</dbReference>
<dbReference type="SUPFAM" id="SSF75011">
    <property type="entry name" value="3-carboxy-cis,cis-mucoante lactonizing enzyme"/>
    <property type="match status" value="1"/>
</dbReference>
<feature type="signal peptide" evidence="1">
    <location>
        <begin position="1"/>
        <end position="22"/>
    </location>
</feature>
<evidence type="ECO:0000256" key="1">
    <source>
        <dbReference type="SAM" id="SignalP"/>
    </source>
</evidence>
<gene>
    <name evidence="2" type="ORF">AWB72_05308</name>
</gene>
<dbReference type="EMBL" id="FCNV02000019">
    <property type="protein sequence ID" value="SAL50549.1"/>
    <property type="molecule type" value="Genomic_DNA"/>
</dbReference>
<dbReference type="AlphaFoldDB" id="A0A658R4S4"/>
<keyword evidence="1" id="KW-0732">Signal</keyword>
<name>A0A658R4S4_9BURK</name>
<evidence type="ECO:0000313" key="2">
    <source>
        <dbReference type="EMBL" id="SAL50549.1"/>
    </source>
</evidence>
<feature type="chain" id="PRO_5024921009" evidence="1">
    <location>
        <begin position="23"/>
        <end position="371"/>
    </location>
</feature>
<dbReference type="Proteomes" id="UP000198263">
    <property type="component" value="Unassembled WGS sequence"/>
</dbReference>
<protein>
    <submittedName>
        <fullName evidence="2">Uncharacterized protein</fullName>
    </submittedName>
</protein>